<dbReference type="Pfam" id="PF00400">
    <property type="entry name" value="WD40"/>
    <property type="match status" value="2"/>
</dbReference>
<protein>
    <recommendedName>
        <fullName evidence="7">tRNA (34-2'-O)-methyltransferase regulator WDR6</fullName>
    </recommendedName>
    <alternativeName>
        <fullName evidence="8">WD repeat-containing protein 6</fullName>
    </alternativeName>
</protein>
<evidence type="ECO:0000256" key="10">
    <source>
        <dbReference type="ARBA" id="ARBA00047056"/>
    </source>
</evidence>
<evidence type="ECO:0000256" key="6">
    <source>
        <dbReference type="ARBA" id="ARBA00038255"/>
    </source>
</evidence>
<comment type="subcellular location">
    <subcellularLocation>
        <location evidence="1">Cytoplasm</location>
    </subcellularLocation>
</comment>
<evidence type="ECO:0000256" key="8">
    <source>
        <dbReference type="ARBA" id="ARBA00041816"/>
    </source>
</evidence>
<reference evidence="11" key="1">
    <citation type="submission" date="2025-08" db="UniProtKB">
        <authorList>
            <consortium name="Ensembl"/>
        </authorList>
    </citation>
    <scope>IDENTIFICATION</scope>
</reference>
<keyword evidence="3" id="KW-0853">WD repeat</keyword>
<evidence type="ECO:0000256" key="4">
    <source>
        <dbReference type="ARBA" id="ARBA00022694"/>
    </source>
</evidence>
<dbReference type="SMART" id="SM00320">
    <property type="entry name" value="WD40"/>
    <property type="match status" value="4"/>
</dbReference>
<comment type="similarity">
    <text evidence="6">Belongs to the WD repeat WDR6 family.</text>
</comment>
<dbReference type="PANTHER" id="PTHR14344">
    <property type="entry name" value="WD REPEAT PROTEIN"/>
    <property type="match status" value="1"/>
</dbReference>
<accession>A0A8C6SBP4</accession>
<organism evidence="11 12">
    <name type="scientific">Neogobius melanostomus</name>
    <name type="common">round goby</name>
    <dbReference type="NCBI Taxonomy" id="47308"/>
    <lineage>
        <taxon>Eukaryota</taxon>
        <taxon>Metazoa</taxon>
        <taxon>Chordata</taxon>
        <taxon>Craniata</taxon>
        <taxon>Vertebrata</taxon>
        <taxon>Euteleostomi</taxon>
        <taxon>Actinopterygii</taxon>
        <taxon>Neopterygii</taxon>
        <taxon>Teleostei</taxon>
        <taxon>Neoteleostei</taxon>
        <taxon>Acanthomorphata</taxon>
        <taxon>Gobiaria</taxon>
        <taxon>Gobiiformes</taxon>
        <taxon>Gobioidei</taxon>
        <taxon>Gobiidae</taxon>
        <taxon>Benthophilinae</taxon>
        <taxon>Neogobiini</taxon>
        <taxon>Neogobius</taxon>
    </lineage>
</organism>
<name>A0A8C6SBP4_9GOBI</name>
<keyword evidence="5" id="KW-0677">Repeat</keyword>
<dbReference type="AlphaFoldDB" id="A0A8C6SBP4"/>
<dbReference type="InterPro" id="IPR015943">
    <property type="entry name" value="WD40/YVTN_repeat-like_dom_sf"/>
</dbReference>
<dbReference type="InterPro" id="IPR001680">
    <property type="entry name" value="WD40_rpt"/>
</dbReference>
<proteinExistence type="inferred from homology"/>
<keyword evidence="12" id="KW-1185">Reference proteome</keyword>
<comment type="function">
    <text evidence="9">Together with methyltransferase FTSJ1, methylates the 2'-O-ribose of nucleotides at position 34 of the tRNA anticodon loop of substrate tRNAs. Required for the correct positioning of the substrate tRNA for methylation. Required to suppress amino acid starvation-induced autophagy. Enhances the STK11/LKB1-induced cell growth suppression activity.</text>
</comment>
<dbReference type="SUPFAM" id="SSF50978">
    <property type="entry name" value="WD40 repeat-like"/>
    <property type="match status" value="1"/>
</dbReference>
<keyword evidence="2" id="KW-0963">Cytoplasm</keyword>
<evidence type="ECO:0000256" key="7">
    <source>
        <dbReference type="ARBA" id="ARBA00040154"/>
    </source>
</evidence>
<evidence type="ECO:0000256" key="5">
    <source>
        <dbReference type="ARBA" id="ARBA00022737"/>
    </source>
</evidence>
<dbReference type="Proteomes" id="UP000694523">
    <property type="component" value="Unplaced"/>
</dbReference>
<evidence type="ECO:0000256" key="9">
    <source>
        <dbReference type="ARBA" id="ARBA00045751"/>
    </source>
</evidence>
<evidence type="ECO:0000256" key="1">
    <source>
        <dbReference type="ARBA" id="ARBA00004496"/>
    </source>
</evidence>
<evidence type="ECO:0000256" key="2">
    <source>
        <dbReference type="ARBA" id="ARBA00022490"/>
    </source>
</evidence>
<dbReference type="InterPro" id="IPR051973">
    <property type="entry name" value="tRNA_Anticodon_Mtase-Reg"/>
</dbReference>
<dbReference type="InterPro" id="IPR036322">
    <property type="entry name" value="WD40_repeat_dom_sf"/>
</dbReference>
<reference evidence="11" key="2">
    <citation type="submission" date="2025-09" db="UniProtKB">
        <authorList>
            <consortium name="Ensembl"/>
        </authorList>
    </citation>
    <scope>IDENTIFICATION</scope>
</reference>
<sequence>MAGTPCCQVIQVAGHRLDEQWERKRNRHKMVKMDPETRYMSMAVLEQTPNSLILAVACSDGSIRLFSVSEVSRHIELLSESFHHQRCVLSVSTCCLEDTKVQVRWRCRHALLFSAATDGEIAVWNFSSLSTSNQFSSSPIFTFPAHQSGVNSLDVNPIKLNDLYHITVSSGGDDGQLTVSNIKIQFGKNSANSDLQNQLSVSLENKFSIQFAHAAPLTSLKFLNKKQIVSTSCDQRVCLWRVGSAGISHQRAVCSHVADAAALAVWEDKFCGQGLQLIRVRNDQGEMGNK</sequence>
<dbReference type="Ensembl" id="ENSNMLT00000004714.1">
    <property type="protein sequence ID" value="ENSNMLP00000004107.1"/>
    <property type="gene ID" value="ENSNMLG00000003031.1"/>
</dbReference>
<evidence type="ECO:0000256" key="3">
    <source>
        <dbReference type="ARBA" id="ARBA00022574"/>
    </source>
</evidence>
<dbReference type="GO" id="GO:0030488">
    <property type="term" value="P:tRNA methylation"/>
    <property type="evidence" value="ECO:0007669"/>
    <property type="project" value="TreeGrafter"/>
</dbReference>
<evidence type="ECO:0000313" key="11">
    <source>
        <dbReference type="Ensembl" id="ENSNMLP00000004107.1"/>
    </source>
</evidence>
<dbReference type="Gene3D" id="2.130.10.10">
    <property type="entry name" value="YVTN repeat-like/Quinoprotein amine dehydrogenase"/>
    <property type="match status" value="1"/>
</dbReference>
<comment type="subunit">
    <text evidence="10">Interacts with FTSJ1; the interaction is direct, and required for 2'-O-methylation of position 34 in substrate tRNAs. Interacts with IRS4. Interacts with STK11/LKB1.</text>
</comment>
<evidence type="ECO:0000313" key="12">
    <source>
        <dbReference type="Proteomes" id="UP000694523"/>
    </source>
</evidence>
<keyword evidence="4" id="KW-0819">tRNA processing</keyword>
<dbReference type="GO" id="GO:0005737">
    <property type="term" value="C:cytoplasm"/>
    <property type="evidence" value="ECO:0007669"/>
    <property type="project" value="UniProtKB-SubCell"/>
</dbReference>
<dbReference type="PANTHER" id="PTHR14344:SF3">
    <property type="entry name" value="WD REPEAT-CONTAINING PROTEIN 6"/>
    <property type="match status" value="1"/>
</dbReference>